<feature type="compositionally biased region" description="Polar residues" evidence="1">
    <location>
        <begin position="159"/>
        <end position="168"/>
    </location>
</feature>
<feature type="compositionally biased region" description="Basic and acidic residues" evidence="1">
    <location>
        <begin position="134"/>
        <end position="148"/>
    </location>
</feature>
<accession>A0A6A2V9L0</accession>
<feature type="region of interest" description="Disordered" evidence="1">
    <location>
        <begin position="1"/>
        <end position="189"/>
    </location>
</feature>
<protein>
    <submittedName>
        <fullName evidence="2">Uncharacterized protein</fullName>
    </submittedName>
</protein>
<evidence type="ECO:0000256" key="1">
    <source>
        <dbReference type="SAM" id="MobiDB-lite"/>
    </source>
</evidence>
<feature type="compositionally biased region" description="Polar residues" evidence="1">
    <location>
        <begin position="56"/>
        <end position="67"/>
    </location>
</feature>
<sequence>SQTTTTHPPTKPPEGSRPASGSKRTTYTTTTNHANQPHTTHPQNPTKPTKHRRVENTPNNHTRTPTQPKYKPQHTTQNTKNTATTRRITHDQPPSIAANSTRKPLRSQARNTSPPFNLGQHTTAAPIVQSPQRNHPDLIPHREKHDAHPNAWKYRKHGNTPSSPNTQAKRAESSARRRPRPNPREHRAR</sequence>
<name>A0A6A2V9L0_9BIFI</name>
<evidence type="ECO:0000313" key="3">
    <source>
        <dbReference type="Proteomes" id="UP000440041"/>
    </source>
</evidence>
<proteinExistence type="predicted"/>
<dbReference type="AlphaFoldDB" id="A0A6A2V9L0"/>
<dbReference type="EMBL" id="WBSO01000002">
    <property type="protein sequence ID" value="KAB8300571.1"/>
    <property type="molecule type" value="Genomic_DNA"/>
</dbReference>
<feature type="compositionally biased region" description="Polar residues" evidence="1">
    <location>
        <begin position="97"/>
        <end position="133"/>
    </location>
</feature>
<gene>
    <name evidence="2" type="ORF">DSM100238_0298</name>
</gene>
<keyword evidence="3" id="KW-1185">Reference proteome</keyword>
<feature type="non-terminal residue" evidence="2">
    <location>
        <position position="1"/>
    </location>
</feature>
<evidence type="ECO:0000313" key="2">
    <source>
        <dbReference type="EMBL" id="KAB8300571.1"/>
    </source>
</evidence>
<comment type="caution">
    <text evidence="2">The sequence shown here is derived from an EMBL/GenBank/DDBJ whole genome shotgun (WGS) entry which is preliminary data.</text>
</comment>
<reference evidence="2 3" key="1">
    <citation type="submission" date="2019-09" db="EMBL/GenBank/DDBJ databases">
        <title>Characterization of the phylogenetic diversity of two novel species belonging to the genus Bifidobacterium: Bifidobacterium cebidarum sp. nov. and Bifidobacterium leontopitheci sp. nov.</title>
        <authorList>
            <person name="Lugli G.A."/>
            <person name="Duranti S."/>
            <person name="Milani C."/>
            <person name="Turroni F."/>
            <person name="Ventura M."/>
        </authorList>
    </citation>
    <scope>NUCLEOTIDE SEQUENCE [LARGE SCALE GENOMIC DNA]</scope>
    <source>
        <strain evidence="2 3">DSM 100238</strain>
    </source>
</reference>
<feature type="compositionally biased region" description="Polar residues" evidence="1">
    <location>
        <begin position="32"/>
        <end position="47"/>
    </location>
</feature>
<organism evidence="2 3">
    <name type="scientific">Bifidobacterium apri</name>
    <dbReference type="NCBI Taxonomy" id="1769423"/>
    <lineage>
        <taxon>Bacteria</taxon>
        <taxon>Bacillati</taxon>
        <taxon>Actinomycetota</taxon>
        <taxon>Actinomycetes</taxon>
        <taxon>Bifidobacteriales</taxon>
        <taxon>Bifidobacteriaceae</taxon>
        <taxon>Bifidobacterium</taxon>
    </lineage>
</organism>
<feature type="compositionally biased region" description="Low complexity" evidence="1">
    <location>
        <begin position="75"/>
        <end position="85"/>
    </location>
</feature>
<dbReference type="Proteomes" id="UP000440041">
    <property type="component" value="Unassembled WGS sequence"/>
</dbReference>